<evidence type="ECO:0000256" key="6">
    <source>
        <dbReference type="SAM" id="SignalP"/>
    </source>
</evidence>
<dbReference type="Pfam" id="PF07980">
    <property type="entry name" value="SusD_RagB"/>
    <property type="match status" value="1"/>
</dbReference>
<dbReference type="EMBL" id="JBHSKS010000012">
    <property type="protein sequence ID" value="MFC5192967.1"/>
    <property type="molecule type" value="Genomic_DNA"/>
</dbReference>
<dbReference type="InterPro" id="IPR011990">
    <property type="entry name" value="TPR-like_helical_dom_sf"/>
</dbReference>
<reference evidence="10" key="1">
    <citation type="journal article" date="2019" name="Int. J. Syst. Evol. Microbiol.">
        <title>The Global Catalogue of Microorganisms (GCM) 10K type strain sequencing project: providing services to taxonomists for standard genome sequencing and annotation.</title>
        <authorList>
            <consortium name="The Broad Institute Genomics Platform"/>
            <consortium name="The Broad Institute Genome Sequencing Center for Infectious Disease"/>
            <person name="Wu L."/>
            <person name="Ma J."/>
        </authorList>
    </citation>
    <scope>NUCLEOTIDE SEQUENCE [LARGE SCALE GENOMIC DNA]</scope>
    <source>
        <strain evidence="10">CGMCC 1.7030</strain>
    </source>
</reference>
<keyword evidence="5" id="KW-0998">Cell outer membrane</keyword>
<dbReference type="RefSeq" id="WP_377916485.1">
    <property type="nucleotide sequence ID" value="NZ_JBHSKS010000012.1"/>
</dbReference>
<evidence type="ECO:0000256" key="5">
    <source>
        <dbReference type="ARBA" id="ARBA00023237"/>
    </source>
</evidence>
<evidence type="ECO:0000256" key="1">
    <source>
        <dbReference type="ARBA" id="ARBA00004442"/>
    </source>
</evidence>
<feature type="domain" description="SusD-like N-terminal" evidence="8">
    <location>
        <begin position="99"/>
        <end position="221"/>
    </location>
</feature>
<dbReference type="PROSITE" id="PS51257">
    <property type="entry name" value="PROKAR_LIPOPROTEIN"/>
    <property type="match status" value="1"/>
</dbReference>
<evidence type="ECO:0000313" key="9">
    <source>
        <dbReference type="EMBL" id="MFC5192967.1"/>
    </source>
</evidence>
<dbReference type="InterPro" id="IPR033985">
    <property type="entry name" value="SusD-like_N"/>
</dbReference>
<dbReference type="Pfam" id="PF14322">
    <property type="entry name" value="SusD-like_3"/>
    <property type="match status" value="1"/>
</dbReference>
<evidence type="ECO:0000313" key="10">
    <source>
        <dbReference type="Proteomes" id="UP001596163"/>
    </source>
</evidence>
<accession>A0ABW0BYX8</accession>
<evidence type="ECO:0000256" key="2">
    <source>
        <dbReference type="ARBA" id="ARBA00006275"/>
    </source>
</evidence>
<feature type="domain" description="RagB/SusD" evidence="7">
    <location>
        <begin position="315"/>
        <end position="617"/>
    </location>
</feature>
<proteinExistence type="inferred from homology"/>
<dbReference type="InterPro" id="IPR012944">
    <property type="entry name" value="SusD_RagB_dom"/>
</dbReference>
<protein>
    <submittedName>
        <fullName evidence="9">RagB/SusD family nutrient uptake outer membrane protein</fullName>
    </submittedName>
</protein>
<comment type="similarity">
    <text evidence="2">Belongs to the SusD family.</text>
</comment>
<organism evidence="9 10">
    <name type="scientific">Algoriphagus aquatilis</name>
    <dbReference type="NCBI Taxonomy" id="490186"/>
    <lineage>
        <taxon>Bacteria</taxon>
        <taxon>Pseudomonadati</taxon>
        <taxon>Bacteroidota</taxon>
        <taxon>Cytophagia</taxon>
        <taxon>Cytophagales</taxon>
        <taxon>Cyclobacteriaceae</taxon>
        <taxon>Algoriphagus</taxon>
    </lineage>
</organism>
<evidence type="ECO:0000259" key="7">
    <source>
        <dbReference type="Pfam" id="PF07980"/>
    </source>
</evidence>
<evidence type="ECO:0000256" key="4">
    <source>
        <dbReference type="ARBA" id="ARBA00023136"/>
    </source>
</evidence>
<dbReference type="Proteomes" id="UP001596163">
    <property type="component" value="Unassembled WGS sequence"/>
</dbReference>
<dbReference type="Gene3D" id="1.25.40.390">
    <property type="match status" value="1"/>
</dbReference>
<keyword evidence="3 6" id="KW-0732">Signal</keyword>
<sequence length="617" mass="69278">MKRLNKIVALLLATSFAFTACNDDFLNTRPLGQVSENAVWADPALAEAFVVGIYQGFGNGGFDEQMLASLTDEAIFTHPGRGITTITEARSNSADIGWVNGTLAWNQMYSRIRAANVAIAKMSDTNFPKGANTDRLIGEAKFLRAYYSHQLLRYYGGFPIIDKPYTLDSETFKAPRNTFEECVNFIVKDLDEAATLLTGKSRINGRATQIASLALKSRVLLYAASDLHDGPTAKAKSADLAGYAKIEYLAYPSGSRAERWQKAQAAAKAVLDATTGNKMGLSAPVSHAEGIQNYINNSMARSGGEAEIILGRYFINLKNENGGRQGLFNGPNGYNNWAGNTPVQLLIDDYEMMDGTKFSWSNPDQAAAPYKNRDARFYASVLYDGAQWKPRSSANQVRDPLGQIQTGTYEVTNAAGAKVTHFGLDTRNSPIEDWNGSYTGYYFRKFVDANPAIVDQNTWQQVPWPVLRYTEAVLNYVEASIELGQEEEARKWLNQIRFRVGQPAVTETGDALRQRYRNERRIEMAYEEQRYHDVRRWMIAPQAFSRQANGISIRGTLKPGKTLGVYKYDPEIFDYVYKVIDMDPGKENRKWLDKMYYLPIHRDEMNRNSELVQNPGF</sequence>
<dbReference type="SUPFAM" id="SSF48452">
    <property type="entry name" value="TPR-like"/>
    <property type="match status" value="1"/>
</dbReference>
<feature type="signal peptide" evidence="6">
    <location>
        <begin position="1"/>
        <end position="19"/>
    </location>
</feature>
<comment type="caution">
    <text evidence="9">The sequence shown here is derived from an EMBL/GenBank/DDBJ whole genome shotgun (WGS) entry which is preliminary data.</text>
</comment>
<keyword evidence="10" id="KW-1185">Reference proteome</keyword>
<evidence type="ECO:0000259" key="8">
    <source>
        <dbReference type="Pfam" id="PF14322"/>
    </source>
</evidence>
<keyword evidence="4" id="KW-0472">Membrane</keyword>
<comment type="subcellular location">
    <subcellularLocation>
        <location evidence="1">Cell outer membrane</location>
    </subcellularLocation>
</comment>
<name>A0ABW0BYX8_9BACT</name>
<evidence type="ECO:0000256" key="3">
    <source>
        <dbReference type="ARBA" id="ARBA00022729"/>
    </source>
</evidence>
<gene>
    <name evidence="9" type="ORF">ACFPIK_14420</name>
</gene>
<feature type="chain" id="PRO_5046085440" evidence="6">
    <location>
        <begin position="20"/>
        <end position="617"/>
    </location>
</feature>